<sequence length="1118" mass="124648">MAQWRVAKCSTAQELEQLVESAASEHATRYYAAEKLIALEDRKRNTRLAKSSSMSFERFLKEHHSKQKMDWRNREGKPHTPEAQREHLDKSFPDLRHSALPRFADSATSKSAQIARDLLRRDAVRAIDESEVDDDIRKIRARSNNHSPSGDDRDERGDDDDDDDDNDANFSFGGFPKSKGGRRRVSLDEAFGVREALDQLQQGDFPPTEEQMRAERRERARRRLQNRGKLLASSAMADLPYDDQDFAPGIAFWKHLPCTDPALARGGFMPDTLVIEPGRESCVLIFDTGSLGATKERKITSERFIIAREMLADTAFQDVFLYQVRKTRRPRGQPLFIVKYGDDRRAHLLFSTKEVEELLLKLAKPPSCDTGEKNEVDAAICLQRFVRPSGKRPWLVRLIYAENGTAQVFTLSSQHSVPSHADDTSDAVVAAQWLTDTRHHGKSAAARDQADTEIVYGGAKKEAAGTFVRPCEIAKAILQDIARHTGARFQKMCFEFIRTQSGKWQLIHVRGFGGLHRPKALGAQTINDDRATFATSPTSTSAESAEGATSAKDTETTQGQDEKSKEDQDSKLQDGKPQVRVPVCYACAKVYRARQQHLELSSELLQKRGLASSFSEDLDCSHDSDVHESADAKNSNKETFRKHRALSVETSDNASDAGSSKSQARARTLARQSSGTGVPYSSDMLEQNRSLYAKMVAKQRKHIAVAQREQKSMEDQIEDKLLASPTEDFALVYVESFAYLLRVVMEGFLRALHSSLADGVDKHGDGEDGVGLDLEVVLAEEVLTYLNAAAEEGLPLEDFLDVLSGFCPDLDVDRACGPDVQALYAKLTSDQGDQEAHDEATSPEPPAAPSVPQPVQEVDFAKMLETTNVAAETSKTTVDPNEQEDNKGVKNGPAPPTPEEADKIAQVLAVCPPDANRDAVLHTMRKLCQGDPERTAMFVLDRGIDQVHAIFRRDWEDKEALAKQQAELDAKEQERVKRNIMNKFDEVAVTTSTKPKSAAAAARENRKAERRARKKDKESNSSSQIRYLDGQIVSRKGGKYMIIDDTKEWDGGSRGRVKTKGKRGTGWAPYEVLLCLEDLPDGRSEEADEDETMLDPGVDDTERVDFVIPLRRREDEDP</sequence>
<dbReference type="AlphaFoldDB" id="A0A2R5FYM4"/>
<feature type="compositionally biased region" description="Polar residues" evidence="1">
    <location>
        <begin position="648"/>
        <end position="676"/>
    </location>
</feature>
<protein>
    <submittedName>
        <fullName evidence="2">Uncharacterized protein</fullName>
    </submittedName>
</protein>
<feature type="region of interest" description="Disordered" evidence="1">
    <location>
        <begin position="615"/>
        <end position="682"/>
    </location>
</feature>
<proteinExistence type="predicted"/>
<dbReference type="EMBL" id="BEYU01000001">
    <property type="protein sequence ID" value="GBG23830.1"/>
    <property type="molecule type" value="Genomic_DNA"/>
</dbReference>
<dbReference type="Proteomes" id="UP000241890">
    <property type="component" value="Unassembled WGS sequence"/>
</dbReference>
<organism evidence="2 3">
    <name type="scientific">Hondaea fermentalgiana</name>
    <dbReference type="NCBI Taxonomy" id="2315210"/>
    <lineage>
        <taxon>Eukaryota</taxon>
        <taxon>Sar</taxon>
        <taxon>Stramenopiles</taxon>
        <taxon>Bigyra</taxon>
        <taxon>Labyrinthulomycetes</taxon>
        <taxon>Thraustochytrida</taxon>
        <taxon>Thraustochytriidae</taxon>
        <taxon>Hondaea</taxon>
    </lineage>
</organism>
<feature type="region of interest" description="Disordered" evidence="1">
    <location>
        <begin position="1081"/>
        <end position="1101"/>
    </location>
</feature>
<feature type="region of interest" description="Disordered" evidence="1">
    <location>
        <begin position="58"/>
        <end position="89"/>
    </location>
</feature>
<feature type="region of interest" description="Disordered" evidence="1">
    <location>
        <begin position="138"/>
        <end position="184"/>
    </location>
</feature>
<evidence type="ECO:0000313" key="2">
    <source>
        <dbReference type="EMBL" id="GBG23830.1"/>
    </source>
</evidence>
<comment type="caution">
    <text evidence="2">The sequence shown here is derived from an EMBL/GenBank/DDBJ whole genome shotgun (WGS) entry which is preliminary data.</text>
</comment>
<feature type="compositionally biased region" description="Acidic residues" evidence="1">
    <location>
        <begin position="1086"/>
        <end position="1099"/>
    </location>
</feature>
<evidence type="ECO:0000313" key="3">
    <source>
        <dbReference type="Proteomes" id="UP000241890"/>
    </source>
</evidence>
<feature type="region of interest" description="Disordered" evidence="1">
    <location>
        <begin position="828"/>
        <end position="852"/>
    </location>
</feature>
<feature type="region of interest" description="Disordered" evidence="1">
    <location>
        <begin position="871"/>
        <end position="900"/>
    </location>
</feature>
<feature type="compositionally biased region" description="Acidic residues" evidence="1">
    <location>
        <begin position="157"/>
        <end position="167"/>
    </location>
</feature>
<feature type="region of interest" description="Disordered" evidence="1">
    <location>
        <begin position="533"/>
        <end position="575"/>
    </location>
</feature>
<feature type="compositionally biased region" description="Low complexity" evidence="1">
    <location>
        <begin position="533"/>
        <end position="551"/>
    </location>
</feature>
<keyword evidence="3" id="KW-1185">Reference proteome</keyword>
<feature type="compositionally biased region" description="Pro residues" evidence="1">
    <location>
        <begin position="843"/>
        <end position="852"/>
    </location>
</feature>
<reference evidence="2 3" key="1">
    <citation type="submission" date="2017-12" db="EMBL/GenBank/DDBJ databases">
        <title>Sequencing, de novo assembly and annotation of complete genome of a new Thraustochytrid species, strain FCC1311.</title>
        <authorList>
            <person name="Sedici K."/>
            <person name="Godart F."/>
            <person name="Aiese Cigliano R."/>
            <person name="Sanseverino W."/>
            <person name="Barakat M."/>
            <person name="Ortet P."/>
            <person name="Marechal E."/>
            <person name="Cagnac O."/>
            <person name="Amato A."/>
        </authorList>
    </citation>
    <scope>NUCLEOTIDE SEQUENCE [LARGE SCALE GENOMIC DNA]</scope>
</reference>
<accession>A0A2R5FYM4</accession>
<feature type="region of interest" description="Disordered" evidence="1">
    <location>
        <begin position="991"/>
        <end position="1028"/>
    </location>
</feature>
<gene>
    <name evidence="2" type="ORF">FCC1311_000502</name>
</gene>
<dbReference type="InParanoid" id="A0A2R5FYM4"/>
<evidence type="ECO:0000256" key="1">
    <source>
        <dbReference type="SAM" id="MobiDB-lite"/>
    </source>
</evidence>
<feature type="compositionally biased region" description="Basic and acidic residues" evidence="1">
    <location>
        <begin position="552"/>
        <end position="574"/>
    </location>
</feature>
<name>A0A2R5FYM4_9STRA</name>
<feature type="compositionally biased region" description="Polar residues" evidence="1">
    <location>
        <begin position="871"/>
        <end position="880"/>
    </location>
</feature>
<feature type="region of interest" description="Disordered" evidence="1">
    <location>
        <begin position="197"/>
        <end position="219"/>
    </location>
</feature>
<feature type="compositionally biased region" description="Basic and acidic residues" evidence="1">
    <location>
        <begin position="619"/>
        <end position="639"/>
    </location>
</feature>